<dbReference type="FunFam" id="1.10.287.990:FF:000001">
    <property type="entry name" value="Superoxide dismutase"/>
    <property type="match status" value="1"/>
</dbReference>
<dbReference type="Pfam" id="PF02777">
    <property type="entry name" value="Sod_Fe_C"/>
    <property type="match status" value="1"/>
</dbReference>
<dbReference type="Gene3D" id="1.10.287.990">
    <property type="entry name" value="Fe,Mn superoxide dismutase (SOD) domain"/>
    <property type="match status" value="1"/>
</dbReference>
<sequence>MYTLQPLSYDYSMLEPFIDAATMEIHHSKHHQAYVNNFNKALENNPELQNRTPEDLISNLNTLGIDETTKTAIRNHGGGVINHNFFWSIMDPNNQPNAKLTEEIIAIFGSVEELKKQFSETALKHFGSGWTWLVREASGALKIYSTSNQDSPLTLGHEPLLTIDVWEHAYYLKYQNRRVEYIENWWKTVKLI</sequence>
<evidence type="ECO:0000256" key="1">
    <source>
        <dbReference type="ARBA" id="ARBA00008714"/>
    </source>
</evidence>
<dbReference type="SUPFAM" id="SSF54719">
    <property type="entry name" value="Fe,Mn superoxide dismutase (SOD), C-terminal domain"/>
    <property type="match status" value="1"/>
</dbReference>
<dbReference type="PRINTS" id="PR01703">
    <property type="entry name" value="MNSODISMTASE"/>
</dbReference>
<evidence type="ECO:0000256" key="6">
    <source>
        <dbReference type="RuleBase" id="RU000414"/>
    </source>
</evidence>
<evidence type="ECO:0000313" key="10">
    <source>
        <dbReference type="Proteomes" id="UP000228533"/>
    </source>
</evidence>
<feature type="binding site" evidence="5">
    <location>
        <position position="164"/>
    </location>
    <ligand>
        <name>Mn(2+)</name>
        <dbReference type="ChEBI" id="CHEBI:29035"/>
    </ligand>
</feature>
<dbReference type="InterPro" id="IPR019832">
    <property type="entry name" value="Mn/Fe_SOD_C"/>
</dbReference>
<dbReference type="GO" id="GO:0005737">
    <property type="term" value="C:cytoplasm"/>
    <property type="evidence" value="ECO:0007669"/>
    <property type="project" value="TreeGrafter"/>
</dbReference>
<feature type="binding site" evidence="5">
    <location>
        <position position="26"/>
    </location>
    <ligand>
        <name>Mn(2+)</name>
        <dbReference type="ChEBI" id="CHEBI:29035"/>
    </ligand>
</feature>
<dbReference type="PIRSF" id="PIRSF000349">
    <property type="entry name" value="SODismutase"/>
    <property type="match status" value="1"/>
</dbReference>
<feature type="binding site" evidence="5">
    <location>
        <position position="168"/>
    </location>
    <ligand>
        <name>Mn(2+)</name>
        <dbReference type="ChEBI" id="CHEBI:29035"/>
    </ligand>
</feature>
<dbReference type="InterPro" id="IPR019833">
    <property type="entry name" value="Mn/Fe_SOD_BS"/>
</dbReference>
<evidence type="ECO:0000259" key="7">
    <source>
        <dbReference type="Pfam" id="PF00081"/>
    </source>
</evidence>
<feature type="domain" description="Manganese/iron superoxide dismutase C-terminal" evidence="8">
    <location>
        <begin position="97"/>
        <end position="190"/>
    </location>
</feature>
<keyword evidence="3 5" id="KW-0479">Metal-binding</keyword>
<feature type="domain" description="Manganese/iron superoxide dismutase N-terminal" evidence="7">
    <location>
        <begin position="2"/>
        <end position="90"/>
    </location>
</feature>
<dbReference type="PANTHER" id="PTHR43595">
    <property type="entry name" value="37S RIBOSOMAL PROTEIN S26, MITOCHONDRIAL"/>
    <property type="match status" value="1"/>
</dbReference>
<dbReference type="PROSITE" id="PS00088">
    <property type="entry name" value="SOD_MN"/>
    <property type="match status" value="1"/>
</dbReference>
<dbReference type="InterPro" id="IPR036314">
    <property type="entry name" value="SOD_C_sf"/>
</dbReference>
<evidence type="ECO:0000256" key="4">
    <source>
        <dbReference type="ARBA" id="ARBA00023002"/>
    </source>
</evidence>
<dbReference type="InterPro" id="IPR036324">
    <property type="entry name" value="Mn/Fe_SOD_N_sf"/>
</dbReference>
<evidence type="ECO:0000256" key="5">
    <source>
        <dbReference type="PIRSR" id="PIRSR000349-1"/>
    </source>
</evidence>
<dbReference type="Gene3D" id="3.55.40.20">
    <property type="entry name" value="Iron/manganese superoxide dismutase, C-terminal domain"/>
    <property type="match status" value="1"/>
</dbReference>
<proteinExistence type="inferred from homology"/>
<dbReference type="Proteomes" id="UP000228533">
    <property type="component" value="Unassembled WGS sequence"/>
</dbReference>
<dbReference type="GO" id="GO:0004784">
    <property type="term" value="F:superoxide dismutase activity"/>
    <property type="evidence" value="ECO:0007669"/>
    <property type="project" value="UniProtKB-EC"/>
</dbReference>
<dbReference type="SUPFAM" id="SSF46609">
    <property type="entry name" value="Fe,Mn superoxide dismutase (SOD), N-terminal domain"/>
    <property type="match status" value="1"/>
</dbReference>
<evidence type="ECO:0000313" key="9">
    <source>
        <dbReference type="EMBL" id="PIT95967.1"/>
    </source>
</evidence>
<feature type="binding site" evidence="5">
    <location>
        <position position="83"/>
    </location>
    <ligand>
        <name>Mn(2+)</name>
        <dbReference type="ChEBI" id="CHEBI:29035"/>
    </ligand>
</feature>
<dbReference type="EMBL" id="PFAM01000016">
    <property type="protein sequence ID" value="PIT95967.1"/>
    <property type="molecule type" value="Genomic_DNA"/>
</dbReference>
<keyword evidence="4 6" id="KW-0560">Oxidoreductase</keyword>
<evidence type="ECO:0000256" key="3">
    <source>
        <dbReference type="ARBA" id="ARBA00022723"/>
    </source>
</evidence>
<dbReference type="InterPro" id="IPR019831">
    <property type="entry name" value="Mn/Fe_SOD_N"/>
</dbReference>
<comment type="similarity">
    <text evidence="1 6">Belongs to the iron/manganese superoxide dismutase family.</text>
</comment>
<dbReference type="GO" id="GO:0046872">
    <property type="term" value="F:metal ion binding"/>
    <property type="evidence" value="ECO:0007669"/>
    <property type="project" value="UniProtKB-KW"/>
</dbReference>
<dbReference type="EC" id="1.15.1.1" evidence="2 6"/>
<dbReference type="InterPro" id="IPR001189">
    <property type="entry name" value="Mn/Fe_SOD"/>
</dbReference>
<evidence type="ECO:0000256" key="2">
    <source>
        <dbReference type="ARBA" id="ARBA00012682"/>
    </source>
</evidence>
<organism evidence="9 10">
    <name type="scientific">Candidatus Falkowbacteria bacterium CG10_big_fil_rev_8_21_14_0_10_37_14</name>
    <dbReference type="NCBI Taxonomy" id="1974561"/>
    <lineage>
        <taxon>Bacteria</taxon>
        <taxon>Candidatus Falkowiibacteriota</taxon>
    </lineage>
</organism>
<comment type="caution">
    <text evidence="9">The sequence shown here is derived from an EMBL/GenBank/DDBJ whole genome shotgun (WGS) entry which is preliminary data.</text>
</comment>
<dbReference type="AlphaFoldDB" id="A0A2M6WT39"/>
<protein>
    <recommendedName>
        <fullName evidence="2 6">Superoxide dismutase</fullName>
        <ecNumber evidence="2 6">1.15.1.1</ecNumber>
    </recommendedName>
</protein>
<dbReference type="Pfam" id="PF00081">
    <property type="entry name" value="Sod_Fe_N"/>
    <property type="match status" value="1"/>
</dbReference>
<comment type="catalytic activity">
    <reaction evidence="6">
        <text>2 superoxide + 2 H(+) = H2O2 + O2</text>
        <dbReference type="Rhea" id="RHEA:20696"/>
        <dbReference type="ChEBI" id="CHEBI:15378"/>
        <dbReference type="ChEBI" id="CHEBI:15379"/>
        <dbReference type="ChEBI" id="CHEBI:16240"/>
        <dbReference type="ChEBI" id="CHEBI:18421"/>
        <dbReference type="EC" id="1.15.1.1"/>
    </reaction>
</comment>
<dbReference type="PANTHER" id="PTHR43595:SF2">
    <property type="entry name" value="SMALL RIBOSOMAL SUBUNIT PROTEIN MS42"/>
    <property type="match status" value="1"/>
</dbReference>
<accession>A0A2M6WT39</accession>
<name>A0A2M6WT39_9BACT</name>
<comment type="function">
    <text evidence="6">Destroys radicals which are normally produced within the cells and which are toxic to biological systems.</text>
</comment>
<reference evidence="10" key="1">
    <citation type="submission" date="2017-09" db="EMBL/GenBank/DDBJ databases">
        <title>Depth-based differentiation of microbial function through sediment-hosted aquifers and enrichment of novel symbionts in the deep terrestrial subsurface.</title>
        <authorList>
            <person name="Probst A.J."/>
            <person name="Ladd B."/>
            <person name="Jarett J.K."/>
            <person name="Geller-Mcgrath D.E."/>
            <person name="Sieber C.M.K."/>
            <person name="Emerson J.B."/>
            <person name="Anantharaman K."/>
            <person name="Thomas B.C."/>
            <person name="Malmstrom R."/>
            <person name="Stieglmeier M."/>
            <person name="Klingl A."/>
            <person name="Woyke T."/>
            <person name="Ryan C.M."/>
            <person name="Banfield J.F."/>
        </authorList>
    </citation>
    <scope>NUCLEOTIDE SEQUENCE [LARGE SCALE GENOMIC DNA]</scope>
</reference>
<gene>
    <name evidence="9" type="ORF">COT94_02870</name>
</gene>
<evidence type="ECO:0000259" key="8">
    <source>
        <dbReference type="Pfam" id="PF02777"/>
    </source>
</evidence>